<protein>
    <submittedName>
        <fullName evidence="2">Uncharacterized protein</fullName>
    </submittedName>
</protein>
<proteinExistence type="predicted"/>
<evidence type="ECO:0000313" key="3">
    <source>
        <dbReference type="Proteomes" id="UP000481861"/>
    </source>
</evidence>
<feature type="compositionally biased region" description="Basic and acidic residues" evidence="1">
    <location>
        <begin position="53"/>
        <end position="62"/>
    </location>
</feature>
<evidence type="ECO:0000256" key="1">
    <source>
        <dbReference type="SAM" id="MobiDB-lite"/>
    </source>
</evidence>
<dbReference type="AlphaFoldDB" id="A0A7C8MH76"/>
<comment type="caution">
    <text evidence="2">The sequence shown here is derived from an EMBL/GenBank/DDBJ whole genome shotgun (WGS) entry which is preliminary data.</text>
</comment>
<feature type="compositionally biased region" description="Low complexity" evidence="1">
    <location>
        <begin position="164"/>
        <end position="179"/>
    </location>
</feature>
<accession>A0A7C8MH76</accession>
<gene>
    <name evidence="2" type="ORF">BDV95DRAFT_225508</name>
</gene>
<feature type="compositionally biased region" description="Basic and acidic residues" evidence="1">
    <location>
        <begin position="129"/>
        <end position="140"/>
    </location>
</feature>
<keyword evidence="3" id="KW-1185">Reference proteome</keyword>
<evidence type="ECO:0000313" key="2">
    <source>
        <dbReference type="EMBL" id="KAF2876435.1"/>
    </source>
</evidence>
<sequence>MPTWRPLFMSRRRDMSTYFAPDNKPKAGGNPNQHSGAPHTRGRARWPHAPKSAHFDNGKRSDTALSGDSVEVMLEQHPASTDIELSEANSPHPPGAANHSTSASPFPPDSLRFSAPGVGYEARVGAEQQRVKNEREERGRWRTASPQGRGMSSFGGVANGGRVGARQASAERGAGAAPAHGGIVVTRTVVSTSREGR</sequence>
<feature type="region of interest" description="Disordered" evidence="1">
    <location>
        <begin position="1"/>
        <end position="179"/>
    </location>
</feature>
<name>A0A7C8MH76_9PLEO</name>
<dbReference type="Proteomes" id="UP000481861">
    <property type="component" value="Unassembled WGS sequence"/>
</dbReference>
<dbReference type="EMBL" id="JAADJZ010000003">
    <property type="protein sequence ID" value="KAF2876435.1"/>
    <property type="molecule type" value="Genomic_DNA"/>
</dbReference>
<reference evidence="2 3" key="1">
    <citation type="submission" date="2020-01" db="EMBL/GenBank/DDBJ databases">
        <authorList>
            <consortium name="DOE Joint Genome Institute"/>
            <person name="Haridas S."/>
            <person name="Albert R."/>
            <person name="Binder M."/>
            <person name="Bloem J."/>
            <person name="Labutti K."/>
            <person name="Salamov A."/>
            <person name="Andreopoulos B."/>
            <person name="Baker S.E."/>
            <person name="Barry K."/>
            <person name="Bills G."/>
            <person name="Bluhm B.H."/>
            <person name="Cannon C."/>
            <person name="Castanera R."/>
            <person name="Culley D.E."/>
            <person name="Daum C."/>
            <person name="Ezra D."/>
            <person name="Gonzalez J.B."/>
            <person name="Henrissat B."/>
            <person name="Kuo A."/>
            <person name="Liang C."/>
            <person name="Lipzen A."/>
            <person name="Lutzoni F."/>
            <person name="Magnuson J."/>
            <person name="Mondo S."/>
            <person name="Nolan M."/>
            <person name="Ohm R."/>
            <person name="Pangilinan J."/>
            <person name="Park H.-J.H."/>
            <person name="Ramirez L."/>
            <person name="Alfaro M."/>
            <person name="Sun H."/>
            <person name="Tritt A."/>
            <person name="Yoshinaga Y."/>
            <person name="Zwiers L.-H.L."/>
            <person name="Turgeon B.G."/>
            <person name="Goodwin S.B."/>
            <person name="Spatafora J.W."/>
            <person name="Crous P.W."/>
            <person name="Grigoriev I.V."/>
        </authorList>
    </citation>
    <scope>NUCLEOTIDE SEQUENCE [LARGE SCALE GENOMIC DNA]</scope>
    <source>
        <strain evidence="2 3">CBS 611.86</strain>
    </source>
</reference>
<organism evidence="2 3">
    <name type="scientific">Massariosphaeria phaeospora</name>
    <dbReference type="NCBI Taxonomy" id="100035"/>
    <lineage>
        <taxon>Eukaryota</taxon>
        <taxon>Fungi</taxon>
        <taxon>Dikarya</taxon>
        <taxon>Ascomycota</taxon>
        <taxon>Pezizomycotina</taxon>
        <taxon>Dothideomycetes</taxon>
        <taxon>Pleosporomycetidae</taxon>
        <taxon>Pleosporales</taxon>
        <taxon>Pleosporales incertae sedis</taxon>
        <taxon>Massariosphaeria</taxon>
    </lineage>
</organism>